<evidence type="ECO:0000313" key="2">
    <source>
        <dbReference type="Proteomes" id="UP000320048"/>
    </source>
</evidence>
<dbReference type="Gene3D" id="1.10.10.10">
    <property type="entry name" value="Winged helix-like DNA-binding domain superfamily/Winged helix DNA-binding domain"/>
    <property type="match status" value="1"/>
</dbReference>
<dbReference type="InterPro" id="IPR036388">
    <property type="entry name" value="WH-like_DNA-bd_sf"/>
</dbReference>
<dbReference type="AlphaFoldDB" id="A0A537JM55"/>
<organism evidence="1 2">
    <name type="scientific">Candidatus Segetimicrobium genomatis</name>
    <dbReference type="NCBI Taxonomy" id="2569760"/>
    <lineage>
        <taxon>Bacteria</taxon>
        <taxon>Bacillati</taxon>
        <taxon>Candidatus Sysuimicrobiota</taxon>
        <taxon>Candidatus Sysuimicrobiia</taxon>
        <taxon>Candidatus Sysuimicrobiales</taxon>
        <taxon>Candidatus Segetimicrobiaceae</taxon>
        <taxon>Candidatus Segetimicrobium</taxon>
    </lineage>
</organism>
<name>A0A537JM55_9BACT</name>
<accession>A0A537JM55</accession>
<dbReference type="SUPFAM" id="SSF46785">
    <property type="entry name" value="Winged helix' DNA-binding domain"/>
    <property type="match status" value="1"/>
</dbReference>
<dbReference type="InterPro" id="IPR036390">
    <property type="entry name" value="WH_DNA-bd_sf"/>
</dbReference>
<comment type="caution">
    <text evidence="1">The sequence shown here is derived from an EMBL/GenBank/DDBJ whole genome shotgun (WGS) entry which is preliminary data.</text>
</comment>
<proteinExistence type="predicted"/>
<dbReference type="EMBL" id="VBAO01000024">
    <property type="protein sequence ID" value="TMI84604.1"/>
    <property type="molecule type" value="Genomic_DNA"/>
</dbReference>
<dbReference type="Pfam" id="PF25212">
    <property type="entry name" value="HVO_A0114"/>
    <property type="match status" value="1"/>
</dbReference>
<reference evidence="1 2" key="1">
    <citation type="journal article" date="2019" name="Nat. Microbiol.">
        <title>Mediterranean grassland soil C-N compound turnover is dependent on rainfall and depth, and is mediated by genomically divergent microorganisms.</title>
        <authorList>
            <person name="Diamond S."/>
            <person name="Andeer P.F."/>
            <person name="Li Z."/>
            <person name="Crits-Christoph A."/>
            <person name="Burstein D."/>
            <person name="Anantharaman K."/>
            <person name="Lane K.R."/>
            <person name="Thomas B.C."/>
            <person name="Pan C."/>
            <person name="Northen T.R."/>
            <person name="Banfield J.F."/>
        </authorList>
    </citation>
    <scope>NUCLEOTIDE SEQUENCE [LARGE SCALE GENOMIC DNA]</scope>
    <source>
        <strain evidence="1">NP_7</strain>
    </source>
</reference>
<dbReference type="Proteomes" id="UP000320048">
    <property type="component" value="Unassembled WGS sequence"/>
</dbReference>
<sequence>MKTFKIRIKTTEKALEDFARTFEALQTGRRVGKRKGVYFASVEAARNLVTPERIKLLTMIRKYKPESIYQLARLCNRNQKNVHEDVKLLERYGILETRMRLGKSRTQRVPRVLYDEIDLKIPLAAQSKSTTA</sequence>
<gene>
    <name evidence="1" type="ORF">E6H04_01045</name>
</gene>
<evidence type="ECO:0008006" key="3">
    <source>
        <dbReference type="Google" id="ProtNLM"/>
    </source>
</evidence>
<evidence type="ECO:0000313" key="1">
    <source>
        <dbReference type="EMBL" id="TMI84604.1"/>
    </source>
</evidence>
<protein>
    <recommendedName>
        <fullName evidence="3">ArsR family transcriptional regulator</fullName>
    </recommendedName>
</protein>